<accession>A0ABY5AQU7</accession>
<evidence type="ECO:0000313" key="4">
    <source>
        <dbReference type="Proteomes" id="UP001056708"/>
    </source>
</evidence>
<dbReference type="InterPro" id="IPR050229">
    <property type="entry name" value="GlpE_sulfurtransferase"/>
</dbReference>
<feature type="chain" id="PRO_5046368353" evidence="1">
    <location>
        <begin position="25"/>
        <end position="156"/>
    </location>
</feature>
<dbReference type="EMBL" id="CP098611">
    <property type="protein sequence ID" value="USR90609.1"/>
    <property type="molecule type" value="Genomic_DNA"/>
</dbReference>
<feature type="domain" description="Rhodanese" evidence="2">
    <location>
        <begin position="68"/>
        <end position="156"/>
    </location>
</feature>
<dbReference type="Gene3D" id="3.40.250.10">
    <property type="entry name" value="Rhodanese-like domain"/>
    <property type="match status" value="1"/>
</dbReference>
<evidence type="ECO:0000313" key="3">
    <source>
        <dbReference type="EMBL" id="USR90609.1"/>
    </source>
</evidence>
<dbReference type="InterPro" id="IPR036873">
    <property type="entry name" value="Rhodanese-like_dom_sf"/>
</dbReference>
<dbReference type="PROSITE" id="PS50206">
    <property type="entry name" value="RHODANESE_3"/>
    <property type="match status" value="1"/>
</dbReference>
<keyword evidence="1" id="KW-0732">Signal</keyword>
<proteinExistence type="predicted"/>
<evidence type="ECO:0000256" key="1">
    <source>
        <dbReference type="SAM" id="SignalP"/>
    </source>
</evidence>
<protein>
    <submittedName>
        <fullName evidence="3">Rhodanese-like domain-containing protein</fullName>
    </submittedName>
</protein>
<gene>
    <name evidence="3" type="ORF">NEA10_17525</name>
</gene>
<dbReference type="SUPFAM" id="SSF52821">
    <property type="entry name" value="Rhodanese/Cell cycle control phosphatase"/>
    <property type="match status" value="1"/>
</dbReference>
<sequence>MAITSMKKLLLTLILACLCSFSIALSSALASHTADSVEVFEAIDEFLTSIPADYHRVGDTQALKDLMKRDNPLVIDVREPSEYADGHIPTAVNIPLRTISQNLNQIPKNRPVVLYCRSGYRTAMALTSLQLLGYDNVQSFTPSLAGWQAAGEPIEP</sequence>
<keyword evidence="4" id="KW-1185">Reference proteome</keyword>
<reference evidence="3" key="1">
    <citation type="submission" date="2022-06" db="EMBL/GenBank/DDBJ databases">
        <title>Genome sequence of Phormidium yuhuli AB48 isolated from an industrial photobioreactor environment.</title>
        <authorList>
            <person name="Qiu Y."/>
            <person name="Noonan A.J.C."/>
            <person name="Dofher K."/>
            <person name="Koch M."/>
            <person name="Kieft B."/>
            <person name="Lin X."/>
            <person name="Ziels R.M."/>
            <person name="Hallam S.J."/>
        </authorList>
    </citation>
    <scope>NUCLEOTIDE SEQUENCE</scope>
    <source>
        <strain evidence="3">AB48</strain>
    </source>
</reference>
<dbReference type="Proteomes" id="UP001056708">
    <property type="component" value="Chromosome"/>
</dbReference>
<dbReference type="SMART" id="SM00450">
    <property type="entry name" value="RHOD"/>
    <property type="match status" value="1"/>
</dbReference>
<name>A0ABY5AQU7_9CYAN</name>
<organism evidence="3 4">
    <name type="scientific">Phormidium yuhuli AB48</name>
    <dbReference type="NCBI Taxonomy" id="2940671"/>
    <lineage>
        <taxon>Bacteria</taxon>
        <taxon>Bacillati</taxon>
        <taxon>Cyanobacteriota</taxon>
        <taxon>Cyanophyceae</taxon>
        <taxon>Oscillatoriophycideae</taxon>
        <taxon>Oscillatoriales</taxon>
        <taxon>Oscillatoriaceae</taxon>
        <taxon>Phormidium</taxon>
        <taxon>Phormidium yuhuli</taxon>
    </lineage>
</organism>
<dbReference type="PANTHER" id="PTHR43031">
    <property type="entry name" value="FAD-DEPENDENT OXIDOREDUCTASE"/>
    <property type="match status" value="1"/>
</dbReference>
<dbReference type="InterPro" id="IPR001763">
    <property type="entry name" value="Rhodanese-like_dom"/>
</dbReference>
<feature type="signal peptide" evidence="1">
    <location>
        <begin position="1"/>
        <end position="24"/>
    </location>
</feature>
<dbReference type="PANTHER" id="PTHR43031:SF1">
    <property type="entry name" value="PYRIDINE NUCLEOTIDE-DISULPHIDE OXIDOREDUCTASE"/>
    <property type="match status" value="1"/>
</dbReference>
<dbReference type="Pfam" id="PF00581">
    <property type="entry name" value="Rhodanese"/>
    <property type="match status" value="1"/>
</dbReference>
<evidence type="ECO:0000259" key="2">
    <source>
        <dbReference type="PROSITE" id="PS50206"/>
    </source>
</evidence>
<dbReference type="RefSeq" id="WP_252662634.1">
    <property type="nucleotide sequence ID" value="NZ_CP098611.1"/>
</dbReference>
<dbReference type="CDD" id="cd00158">
    <property type="entry name" value="RHOD"/>
    <property type="match status" value="1"/>
</dbReference>